<evidence type="ECO:0000313" key="12">
    <source>
        <dbReference type="EMBL" id="KRM27335.1"/>
    </source>
</evidence>
<organism evidence="12 13">
    <name type="scientific">Schleiferilactobacillus harbinensis DSM 16991</name>
    <dbReference type="NCBI Taxonomy" id="1122147"/>
    <lineage>
        <taxon>Bacteria</taxon>
        <taxon>Bacillati</taxon>
        <taxon>Bacillota</taxon>
        <taxon>Bacilli</taxon>
        <taxon>Lactobacillales</taxon>
        <taxon>Lactobacillaceae</taxon>
        <taxon>Schleiferilactobacillus</taxon>
    </lineage>
</organism>
<dbReference type="PATRIC" id="fig|1122147.4.peg.2625"/>
<comment type="function">
    <text evidence="9">Enables the bacterium to metabolize sucrose as a sole carbon source.</text>
</comment>
<dbReference type="PANTHER" id="PTHR43101">
    <property type="entry name" value="BETA-FRUCTOSIDASE"/>
    <property type="match status" value="1"/>
</dbReference>
<dbReference type="Pfam" id="PF00251">
    <property type="entry name" value="Glyco_hydro_32N"/>
    <property type="match status" value="1"/>
</dbReference>
<dbReference type="AlphaFoldDB" id="A0A0R1XAV7"/>
<dbReference type="InterPro" id="IPR013148">
    <property type="entry name" value="Glyco_hydro_32_N"/>
</dbReference>
<evidence type="ECO:0000256" key="1">
    <source>
        <dbReference type="ARBA" id="ARBA00004914"/>
    </source>
</evidence>
<comment type="pathway">
    <text evidence="1 9">Glycan biosynthesis; sucrose metabolism.</text>
</comment>
<evidence type="ECO:0000256" key="8">
    <source>
        <dbReference type="RuleBase" id="RU362110"/>
    </source>
</evidence>
<dbReference type="Gene3D" id="2.60.120.560">
    <property type="entry name" value="Exo-inulinase, domain 1"/>
    <property type="match status" value="1"/>
</dbReference>
<comment type="subcellular location">
    <subcellularLocation>
        <location evidence="9">Cytoplasm</location>
    </subcellularLocation>
</comment>
<dbReference type="GO" id="GO:0004564">
    <property type="term" value="F:beta-fructofuranosidase activity"/>
    <property type="evidence" value="ECO:0007669"/>
    <property type="project" value="UniProtKB-EC"/>
</dbReference>
<dbReference type="EC" id="3.2.1.26" evidence="3 8"/>
<accession>A0A0R1XAV7</accession>
<dbReference type="CDD" id="cd18623">
    <property type="entry name" value="GH32_ScrB-like"/>
    <property type="match status" value="1"/>
</dbReference>
<dbReference type="InterPro" id="IPR013320">
    <property type="entry name" value="ConA-like_dom_sf"/>
</dbReference>
<sequence length="492" mass="54958">MIDEWTTELRYRPYRDWPAKYLVNLRNQVQASPWRLHYHIQPTTGLLNDPNGFSFFNGRWQLFYQAYPFGPVHGLKSWVRMSSTDLIHWHNDGEALIPDTPYDAQGAFSGSALPMDDKLFLMYTGNVRDHEWHRHSYQVGAWLDTAGKVTKLPEPLISTPPTGFTNEFRDPQITRTTEGGYRVLIGGQSDQKQGFPLIYEGPSIDTLRFKGILHTGRDAGYGFMVECPNLVSVDGHQAFIFCPQGLNQGIAAYQNIFPNMVITADDVNWDTRTLINPTTPVNLDEGFDVYASQAFVAPDGRTLLNSWIGLPGADAPDTKDGWANCLSLVKELHYRDGQLYQYPVAETKSLRGEARPLTIAGNDETFIGTGDHYELALHSDSQVPVTLTIAGVKVTIDQTSGTVIVDRSHAGVPFAEKYGTTRRFSLPAGQPVLLNAFVDTSVMELYFNHGQKVCTVRFFPKTPADLLRIETSAPNAVHATLYPLTALNINNN</sequence>
<dbReference type="UniPathway" id="UPA00238"/>
<dbReference type="NCBIfam" id="TIGR01322">
    <property type="entry name" value="scrB_fam"/>
    <property type="match status" value="1"/>
</dbReference>
<reference evidence="12 13" key="1">
    <citation type="journal article" date="2015" name="Genome Announc.">
        <title>Expanding the biotechnology potential of lactobacilli through comparative genomics of 213 strains and associated genera.</title>
        <authorList>
            <person name="Sun Z."/>
            <person name="Harris H.M."/>
            <person name="McCann A."/>
            <person name="Guo C."/>
            <person name="Argimon S."/>
            <person name="Zhang W."/>
            <person name="Yang X."/>
            <person name="Jeffery I.B."/>
            <person name="Cooney J.C."/>
            <person name="Kagawa T.F."/>
            <person name="Liu W."/>
            <person name="Song Y."/>
            <person name="Salvetti E."/>
            <person name="Wrobel A."/>
            <person name="Rasinkangas P."/>
            <person name="Parkhill J."/>
            <person name="Rea M.C."/>
            <person name="O'Sullivan O."/>
            <person name="Ritari J."/>
            <person name="Douillard F.P."/>
            <person name="Paul Ross R."/>
            <person name="Yang R."/>
            <person name="Briner A.E."/>
            <person name="Felis G.E."/>
            <person name="de Vos W.M."/>
            <person name="Barrangou R."/>
            <person name="Klaenhammer T.R."/>
            <person name="Caufield P.W."/>
            <person name="Cui Y."/>
            <person name="Zhang H."/>
            <person name="O'Toole P.W."/>
        </authorList>
    </citation>
    <scope>NUCLEOTIDE SEQUENCE [LARGE SCALE GENOMIC DNA]</scope>
    <source>
        <strain evidence="12 13">DSM 16991</strain>
    </source>
</reference>
<keyword evidence="5 8" id="KW-0378">Hydrolase</keyword>
<gene>
    <name evidence="12" type="ORF">FC91_GL002544</name>
</gene>
<dbReference type="GO" id="GO:0005985">
    <property type="term" value="P:sucrose metabolic process"/>
    <property type="evidence" value="ECO:0007669"/>
    <property type="project" value="UniProtKB-UniPathway"/>
</dbReference>
<keyword evidence="9" id="KW-0963">Cytoplasm</keyword>
<comment type="caution">
    <text evidence="12">The sequence shown here is derived from an EMBL/GenBank/DDBJ whole genome shotgun (WGS) entry which is preliminary data.</text>
</comment>
<dbReference type="EMBL" id="AZFW01000050">
    <property type="protein sequence ID" value="KRM27335.1"/>
    <property type="molecule type" value="Genomic_DNA"/>
</dbReference>
<dbReference type="Proteomes" id="UP000050949">
    <property type="component" value="Unassembled WGS sequence"/>
</dbReference>
<evidence type="ECO:0000256" key="6">
    <source>
        <dbReference type="ARBA" id="ARBA00023295"/>
    </source>
</evidence>
<dbReference type="eggNOG" id="COG1621">
    <property type="taxonomic scope" value="Bacteria"/>
</dbReference>
<dbReference type="InterPro" id="IPR001362">
    <property type="entry name" value="Glyco_hydro_32"/>
</dbReference>
<name>A0A0R1XAV7_9LACO</name>
<dbReference type="InterPro" id="IPR018053">
    <property type="entry name" value="Glyco_hydro_32_AS"/>
</dbReference>
<keyword evidence="9" id="KW-0119">Carbohydrate metabolism</keyword>
<comment type="catalytic activity">
    <reaction evidence="8">
        <text>Hydrolysis of terminal non-reducing beta-D-fructofuranoside residues in beta-D-fructofuranosides.</text>
        <dbReference type="EC" id="3.2.1.26"/>
    </reaction>
</comment>
<keyword evidence="6 8" id="KW-0326">Glycosidase</keyword>
<evidence type="ECO:0000256" key="7">
    <source>
        <dbReference type="ARBA" id="ARBA00033367"/>
    </source>
</evidence>
<evidence type="ECO:0000256" key="2">
    <source>
        <dbReference type="ARBA" id="ARBA00009902"/>
    </source>
</evidence>
<protein>
    <recommendedName>
        <fullName evidence="4 8">Sucrose-6-phosphate hydrolase</fullName>
        <ecNumber evidence="3 8">3.2.1.26</ecNumber>
    </recommendedName>
    <alternativeName>
        <fullName evidence="7 9">Invertase</fullName>
    </alternativeName>
</protein>
<dbReference type="GO" id="GO:0005737">
    <property type="term" value="C:cytoplasm"/>
    <property type="evidence" value="ECO:0007669"/>
    <property type="project" value="UniProtKB-SubCell"/>
</dbReference>
<proteinExistence type="inferred from homology"/>
<dbReference type="RefSeq" id="WP_027827609.1">
    <property type="nucleotide sequence ID" value="NZ_AUEH01000005.1"/>
</dbReference>
<dbReference type="SMART" id="SM00640">
    <property type="entry name" value="Glyco_32"/>
    <property type="match status" value="1"/>
</dbReference>
<comment type="similarity">
    <text evidence="2 8">Belongs to the glycosyl hydrolase 32 family.</text>
</comment>
<evidence type="ECO:0000259" key="10">
    <source>
        <dbReference type="Pfam" id="PF00251"/>
    </source>
</evidence>
<dbReference type="InterPro" id="IPR013189">
    <property type="entry name" value="Glyco_hydro_32_C"/>
</dbReference>
<evidence type="ECO:0000256" key="4">
    <source>
        <dbReference type="ARBA" id="ARBA00019623"/>
    </source>
</evidence>
<dbReference type="InterPro" id="IPR006232">
    <property type="entry name" value="Suc6P_hydrolase"/>
</dbReference>
<dbReference type="InterPro" id="IPR023296">
    <property type="entry name" value="Glyco_hydro_beta-prop_sf"/>
</dbReference>
<evidence type="ECO:0000256" key="5">
    <source>
        <dbReference type="ARBA" id="ARBA00022801"/>
    </source>
</evidence>
<evidence type="ECO:0000256" key="3">
    <source>
        <dbReference type="ARBA" id="ARBA00012758"/>
    </source>
</evidence>
<dbReference type="Pfam" id="PF08244">
    <property type="entry name" value="Glyco_hydro_32C"/>
    <property type="match status" value="1"/>
</dbReference>
<feature type="domain" description="Glycosyl hydrolase family 32 N-terminal" evidence="10">
    <location>
        <begin position="39"/>
        <end position="343"/>
    </location>
</feature>
<dbReference type="SUPFAM" id="SSF49899">
    <property type="entry name" value="Concanavalin A-like lectins/glucanases"/>
    <property type="match status" value="1"/>
</dbReference>
<dbReference type="PANTHER" id="PTHR43101:SF1">
    <property type="entry name" value="BETA-FRUCTOSIDASE"/>
    <property type="match status" value="1"/>
</dbReference>
<dbReference type="InterPro" id="IPR051214">
    <property type="entry name" value="GH32_Enzymes"/>
</dbReference>
<dbReference type="OrthoDB" id="9759709at2"/>
<dbReference type="Gene3D" id="2.115.10.20">
    <property type="entry name" value="Glycosyl hydrolase domain, family 43"/>
    <property type="match status" value="1"/>
</dbReference>
<evidence type="ECO:0000313" key="13">
    <source>
        <dbReference type="Proteomes" id="UP000050949"/>
    </source>
</evidence>
<evidence type="ECO:0000256" key="9">
    <source>
        <dbReference type="RuleBase" id="RU365015"/>
    </source>
</evidence>
<dbReference type="PROSITE" id="PS00609">
    <property type="entry name" value="GLYCOSYL_HYDROL_F32"/>
    <property type="match status" value="1"/>
</dbReference>
<feature type="domain" description="Glycosyl hydrolase family 32 C-terminal" evidence="11">
    <location>
        <begin position="392"/>
        <end position="469"/>
    </location>
</feature>
<evidence type="ECO:0000259" key="11">
    <source>
        <dbReference type="Pfam" id="PF08244"/>
    </source>
</evidence>
<dbReference type="SUPFAM" id="SSF75005">
    <property type="entry name" value="Arabinanase/levansucrase/invertase"/>
    <property type="match status" value="1"/>
</dbReference>